<keyword evidence="10" id="KW-1185">Reference proteome</keyword>
<dbReference type="InterPro" id="IPR045239">
    <property type="entry name" value="bHLH95_bHLH"/>
</dbReference>
<evidence type="ECO:0000259" key="8">
    <source>
        <dbReference type="PROSITE" id="PS50888"/>
    </source>
</evidence>
<keyword evidence="6" id="KW-0539">Nucleus</keyword>
<evidence type="ECO:0000256" key="7">
    <source>
        <dbReference type="SAM" id="MobiDB-lite"/>
    </source>
</evidence>
<feature type="region of interest" description="Disordered" evidence="7">
    <location>
        <begin position="196"/>
        <end position="254"/>
    </location>
</feature>
<dbReference type="GO" id="GO:0000981">
    <property type="term" value="F:DNA-binding transcription factor activity, RNA polymerase II-specific"/>
    <property type="evidence" value="ECO:0007669"/>
    <property type="project" value="TreeGrafter"/>
</dbReference>
<proteinExistence type="predicted"/>
<dbReference type="Gene3D" id="4.10.280.10">
    <property type="entry name" value="Helix-loop-helix DNA-binding domain"/>
    <property type="match status" value="1"/>
</dbReference>
<sequence length="378" mass="41387">MESAHLHHHQHEFQDHHLPPSIFASPPLPNENNNIIISNYKPSLSSSCYGVSNSTTNWTQQSNNIFPPISSHPSSRNHQLICNPNDDDMTPHGLTFHHWAAASNNNNKHQLSTGVEVEEAAVAAAAQHFYCSTNDNLQALDLLNSEDHSHHHHHHQEFGFQNFGMDHNLNHHQLQPSNHQRPFFCSNSFPDIGGGAGGGLSSSNNNGNYPTTTNAKKNVEPKRQNGVEPMTPHAPLIKKSRLDSRASSSPPFKVRKEKLGDRIAALQQLVAPFGKTDTASVLMEAIGYINFLQNQVHTLSFPYMKPSRNHACNRAIIGGSQQQEDNSGSEETGKMSTSLRSRGLCLVPLSCLSYIIPDTGGGSGGGSGFWPPHTFGDS</sequence>
<name>A0A328DPF9_9ASTE</name>
<evidence type="ECO:0000256" key="2">
    <source>
        <dbReference type="ARBA" id="ARBA00011738"/>
    </source>
</evidence>
<dbReference type="CDD" id="cd11393">
    <property type="entry name" value="bHLH_AtbHLH_like"/>
    <property type="match status" value="1"/>
</dbReference>
<gene>
    <name evidence="9" type="ORF">DM860_013311</name>
</gene>
<evidence type="ECO:0000256" key="3">
    <source>
        <dbReference type="ARBA" id="ARBA00023015"/>
    </source>
</evidence>
<dbReference type="InterPro" id="IPR045843">
    <property type="entry name" value="IND-like"/>
</dbReference>
<dbReference type="PROSITE" id="PS50888">
    <property type="entry name" value="BHLH"/>
    <property type="match status" value="1"/>
</dbReference>
<dbReference type="PANTHER" id="PTHR16223:SF56">
    <property type="entry name" value="TRANSCRIPTION FACTOR BHLH110"/>
    <property type="match status" value="1"/>
</dbReference>
<feature type="region of interest" description="Disordered" evidence="7">
    <location>
        <begin position="1"/>
        <end position="26"/>
    </location>
</feature>
<evidence type="ECO:0000256" key="4">
    <source>
        <dbReference type="ARBA" id="ARBA00023125"/>
    </source>
</evidence>
<keyword evidence="4" id="KW-0238">DNA-binding</keyword>
<dbReference type="GO" id="GO:0000978">
    <property type="term" value="F:RNA polymerase II cis-regulatory region sequence-specific DNA binding"/>
    <property type="evidence" value="ECO:0007669"/>
    <property type="project" value="TreeGrafter"/>
</dbReference>
<evidence type="ECO:0000313" key="10">
    <source>
        <dbReference type="Proteomes" id="UP000249390"/>
    </source>
</evidence>
<evidence type="ECO:0000256" key="5">
    <source>
        <dbReference type="ARBA" id="ARBA00023163"/>
    </source>
</evidence>
<dbReference type="FunFam" id="4.10.280.10:FF:000032">
    <property type="entry name" value="Transcription factor bHLH123 family"/>
    <property type="match status" value="1"/>
</dbReference>
<organism evidence="9 10">
    <name type="scientific">Cuscuta australis</name>
    <dbReference type="NCBI Taxonomy" id="267555"/>
    <lineage>
        <taxon>Eukaryota</taxon>
        <taxon>Viridiplantae</taxon>
        <taxon>Streptophyta</taxon>
        <taxon>Embryophyta</taxon>
        <taxon>Tracheophyta</taxon>
        <taxon>Spermatophyta</taxon>
        <taxon>Magnoliopsida</taxon>
        <taxon>eudicotyledons</taxon>
        <taxon>Gunneridae</taxon>
        <taxon>Pentapetalae</taxon>
        <taxon>asterids</taxon>
        <taxon>lamiids</taxon>
        <taxon>Solanales</taxon>
        <taxon>Convolvulaceae</taxon>
        <taxon>Cuscuteae</taxon>
        <taxon>Cuscuta</taxon>
        <taxon>Cuscuta subgen. Grammica</taxon>
        <taxon>Cuscuta sect. Cleistogrammica</taxon>
    </lineage>
</organism>
<evidence type="ECO:0000313" key="9">
    <source>
        <dbReference type="EMBL" id="RAL47346.1"/>
    </source>
</evidence>
<evidence type="ECO:0000256" key="1">
    <source>
        <dbReference type="ARBA" id="ARBA00004123"/>
    </source>
</evidence>
<comment type="caution">
    <text evidence="9">The sequence shown here is derived from an EMBL/GenBank/DDBJ whole genome shotgun (WGS) entry which is preliminary data.</text>
</comment>
<accession>A0A328DPF9</accession>
<dbReference type="SUPFAM" id="SSF47459">
    <property type="entry name" value="HLH, helix-loop-helix DNA-binding domain"/>
    <property type="match status" value="1"/>
</dbReference>
<dbReference type="InterPro" id="IPR011598">
    <property type="entry name" value="bHLH_dom"/>
</dbReference>
<dbReference type="InterPro" id="IPR036638">
    <property type="entry name" value="HLH_DNA-bd_sf"/>
</dbReference>
<dbReference type="EMBL" id="NQVE01000115">
    <property type="protein sequence ID" value="RAL47346.1"/>
    <property type="molecule type" value="Genomic_DNA"/>
</dbReference>
<keyword evidence="5" id="KW-0804">Transcription</keyword>
<dbReference type="GO" id="GO:0005634">
    <property type="term" value="C:nucleus"/>
    <property type="evidence" value="ECO:0007669"/>
    <property type="project" value="UniProtKB-SubCell"/>
</dbReference>
<dbReference type="PANTHER" id="PTHR16223">
    <property type="entry name" value="TRANSCRIPTION FACTOR BHLH83-RELATED"/>
    <property type="match status" value="1"/>
</dbReference>
<comment type="subcellular location">
    <subcellularLocation>
        <location evidence="1">Nucleus</location>
    </subcellularLocation>
</comment>
<feature type="compositionally biased region" description="Basic residues" evidence="7">
    <location>
        <begin position="1"/>
        <end position="10"/>
    </location>
</feature>
<feature type="domain" description="BHLH" evidence="8">
    <location>
        <begin position="243"/>
        <end position="292"/>
    </location>
</feature>
<comment type="subunit">
    <text evidence="2">Homodimer.</text>
</comment>
<protein>
    <recommendedName>
        <fullName evidence="8">BHLH domain-containing protein</fullName>
    </recommendedName>
</protein>
<dbReference type="AlphaFoldDB" id="A0A328DPF9"/>
<evidence type="ECO:0000256" key="6">
    <source>
        <dbReference type="ARBA" id="ARBA00023242"/>
    </source>
</evidence>
<dbReference type="Proteomes" id="UP000249390">
    <property type="component" value="Unassembled WGS sequence"/>
</dbReference>
<dbReference type="GO" id="GO:0046983">
    <property type="term" value="F:protein dimerization activity"/>
    <property type="evidence" value="ECO:0007669"/>
    <property type="project" value="InterPro"/>
</dbReference>
<keyword evidence="3" id="KW-0805">Transcription regulation</keyword>
<reference evidence="9 10" key="1">
    <citation type="submission" date="2018-06" db="EMBL/GenBank/DDBJ databases">
        <title>The Genome of Cuscuta australis (Dodder) Provides Insight into the Evolution of Plant Parasitism.</title>
        <authorList>
            <person name="Liu H."/>
        </authorList>
    </citation>
    <scope>NUCLEOTIDE SEQUENCE [LARGE SCALE GENOMIC DNA]</scope>
    <source>
        <strain evidence="10">cv. Yunnan</strain>
        <tissue evidence="9">Vines</tissue>
    </source>
</reference>